<dbReference type="PANTHER" id="PTHR18968:SF166">
    <property type="entry name" value="2-HYDROXYACYL-COA LYASE 2"/>
    <property type="match status" value="1"/>
</dbReference>
<feature type="domain" description="Thiamine pyrophosphate enzyme N-terminal TPP-binding" evidence="7">
    <location>
        <begin position="1"/>
        <end position="113"/>
    </location>
</feature>
<comment type="cofactor">
    <cofactor evidence="1">
        <name>thiamine diphosphate</name>
        <dbReference type="ChEBI" id="CHEBI:58937"/>
    </cofactor>
</comment>
<dbReference type="Pfam" id="PF02776">
    <property type="entry name" value="TPP_enzyme_N"/>
    <property type="match status" value="1"/>
</dbReference>
<evidence type="ECO:0000256" key="1">
    <source>
        <dbReference type="ARBA" id="ARBA00001964"/>
    </source>
</evidence>
<dbReference type="InterPro" id="IPR012000">
    <property type="entry name" value="Thiamin_PyroP_enz_cen_dom"/>
</dbReference>
<evidence type="ECO:0000259" key="5">
    <source>
        <dbReference type="Pfam" id="PF00205"/>
    </source>
</evidence>
<proteinExistence type="inferred from homology"/>
<feature type="domain" description="Thiamine pyrophosphate enzyme central" evidence="5">
    <location>
        <begin position="192"/>
        <end position="327"/>
    </location>
</feature>
<dbReference type="Pfam" id="PF00205">
    <property type="entry name" value="TPP_enzyme_M"/>
    <property type="match status" value="1"/>
</dbReference>
<dbReference type="SUPFAM" id="SSF52518">
    <property type="entry name" value="Thiamin diphosphate-binding fold (THDP-binding)"/>
    <property type="match status" value="2"/>
</dbReference>
<evidence type="ECO:0000256" key="2">
    <source>
        <dbReference type="ARBA" id="ARBA00007812"/>
    </source>
</evidence>
<organism evidence="8 9">
    <name type="scientific">Sphingomonas naphthae</name>
    <dbReference type="NCBI Taxonomy" id="1813468"/>
    <lineage>
        <taxon>Bacteria</taxon>
        <taxon>Pseudomonadati</taxon>
        <taxon>Pseudomonadota</taxon>
        <taxon>Alphaproteobacteria</taxon>
        <taxon>Sphingomonadales</taxon>
        <taxon>Sphingomonadaceae</taxon>
        <taxon>Sphingomonas</taxon>
    </lineage>
</organism>
<dbReference type="SUPFAM" id="SSF52467">
    <property type="entry name" value="DHS-like NAD/FAD-binding domain"/>
    <property type="match status" value="1"/>
</dbReference>
<dbReference type="InterPro" id="IPR029035">
    <property type="entry name" value="DHS-like_NAD/FAD-binding_dom"/>
</dbReference>
<comment type="similarity">
    <text evidence="2 4">Belongs to the TPP enzyme family.</text>
</comment>
<dbReference type="Gene3D" id="3.40.50.1220">
    <property type="entry name" value="TPP-binding domain"/>
    <property type="match status" value="1"/>
</dbReference>
<gene>
    <name evidence="8" type="ORF">PQ455_15605</name>
</gene>
<evidence type="ECO:0000256" key="3">
    <source>
        <dbReference type="ARBA" id="ARBA00023052"/>
    </source>
</evidence>
<dbReference type="Gene3D" id="3.40.50.970">
    <property type="match status" value="2"/>
</dbReference>
<protein>
    <submittedName>
        <fullName evidence="8">Thiamine pyrophosphate-binding protein</fullName>
    </submittedName>
</protein>
<sequence length="593" mass="63305">MKMHERIVELLQAEGIDTIFGIPDPSFFAMFMTAEARGMNVVAPHHEQAGALMADGLYRLTGKPGVMGINKGPGVANIAAGVAYLVKENVPAVFIMAQRQRVYEQRVRRGKMQYLSQPPLFEGMMKYIGTIEYPDQVDEIFHEAFRRATNGVPGPTMVELPLSVAQAQLDLPPAPPPHRYRLVRQQAGTDAVAEAARLLGEAEMPVMLVGQGAFASRAHADLAALARKLNCPILATPSVEAVLEGLDGHSFPYGSAAATEAVARADVVLAIGTEIGENMHYGRGVHWAKGKADRKWIYIERDPTAIGVNRPIDVPLVGDLLAVVPQLTKALGAPRAVPAEMAGWARAHADQKAALTASISTVSQPIHTGRLAIEATRVLPKDAVIVRDGGASSMWFSALMQITPRDAMWNSNYGAIGPGLPYAIGAQMAIGPDRRAVLLTGDSSVLFHIAELETAVRKNLPVIVIVAVDHAWGIEVASYKANFGADTPTPEARWSPAVRLDKTAESFGAYGEYVDRAEDIAPAVERAIATGRPALIHVEVDREANSTFVGLPGMGEFRTWYGEEGDNLGVIGGAPTATAAKPGEAPMGQGSGY</sequence>
<reference evidence="8 9" key="1">
    <citation type="submission" date="2023-02" db="EMBL/GenBank/DDBJ databases">
        <title>Genome sequence of Sphingomonas naphthae.</title>
        <authorList>
            <person name="Kim S."/>
            <person name="Heo J."/>
            <person name="Kwon S.-W."/>
        </authorList>
    </citation>
    <scope>NUCLEOTIDE SEQUENCE [LARGE SCALE GENOMIC DNA]</scope>
    <source>
        <strain evidence="8 9">KACC 18716</strain>
    </source>
</reference>
<keyword evidence="3 4" id="KW-0786">Thiamine pyrophosphate</keyword>
<accession>A0ABY7TQG8</accession>
<dbReference type="EMBL" id="CP117411">
    <property type="protein sequence ID" value="WCT75483.1"/>
    <property type="molecule type" value="Genomic_DNA"/>
</dbReference>
<evidence type="ECO:0000259" key="6">
    <source>
        <dbReference type="Pfam" id="PF02775"/>
    </source>
</evidence>
<dbReference type="CDD" id="cd07035">
    <property type="entry name" value="TPP_PYR_POX_like"/>
    <property type="match status" value="1"/>
</dbReference>
<dbReference type="Proteomes" id="UP001220395">
    <property type="component" value="Chromosome"/>
</dbReference>
<evidence type="ECO:0000313" key="8">
    <source>
        <dbReference type="EMBL" id="WCT75483.1"/>
    </source>
</evidence>
<dbReference type="InterPro" id="IPR011766">
    <property type="entry name" value="TPP_enzyme_TPP-bd"/>
</dbReference>
<feature type="domain" description="Thiamine pyrophosphate enzyme TPP-binding" evidence="6">
    <location>
        <begin position="388"/>
        <end position="538"/>
    </location>
</feature>
<evidence type="ECO:0000259" key="7">
    <source>
        <dbReference type="Pfam" id="PF02776"/>
    </source>
</evidence>
<dbReference type="InterPro" id="IPR029061">
    <property type="entry name" value="THDP-binding"/>
</dbReference>
<evidence type="ECO:0000256" key="4">
    <source>
        <dbReference type="RuleBase" id="RU362132"/>
    </source>
</evidence>
<dbReference type="RefSeq" id="WP_273691401.1">
    <property type="nucleotide sequence ID" value="NZ_CP117411.1"/>
</dbReference>
<dbReference type="InterPro" id="IPR045229">
    <property type="entry name" value="TPP_enz"/>
</dbReference>
<name>A0ABY7TQG8_9SPHN</name>
<keyword evidence="9" id="KW-1185">Reference proteome</keyword>
<evidence type="ECO:0000313" key="9">
    <source>
        <dbReference type="Proteomes" id="UP001220395"/>
    </source>
</evidence>
<dbReference type="PANTHER" id="PTHR18968">
    <property type="entry name" value="THIAMINE PYROPHOSPHATE ENZYMES"/>
    <property type="match status" value="1"/>
</dbReference>
<dbReference type="Pfam" id="PF02775">
    <property type="entry name" value="TPP_enzyme_C"/>
    <property type="match status" value="1"/>
</dbReference>
<dbReference type="InterPro" id="IPR012001">
    <property type="entry name" value="Thiamin_PyroP_enz_TPP-bd_dom"/>
</dbReference>